<evidence type="ECO:0000313" key="2">
    <source>
        <dbReference type="Proteomes" id="UP000431901"/>
    </source>
</evidence>
<sequence>MARLGTLQRTAFAVAVLLCGAFTLILAALPHHENVGVRTVAASAATDEKAAEKVSCCEREQHPHEAPRHPGARVPALLPDLRLPRAHVSPALGPGLGALGRVPDVPRRRHDHLHAVSRSATASIPALLQVFRN</sequence>
<gene>
    <name evidence="1" type="ORF">GQ466_12570</name>
</gene>
<evidence type="ECO:0000313" key="1">
    <source>
        <dbReference type="EMBL" id="MXQ64871.1"/>
    </source>
</evidence>
<protein>
    <submittedName>
        <fullName evidence="1">Uncharacterized protein</fullName>
    </submittedName>
</protein>
<dbReference type="AlphaFoldDB" id="A0A6I4W5W6"/>
<reference evidence="1 2" key="1">
    <citation type="submission" date="2019-12" db="EMBL/GenBank/DDBJ databases">
        <title>Nocardia macrotermitis sp. nov. and Nocardia aurantia sp. nov., isolated from the gut of the fungus growing-termite Macrotermes natalensis.</title>
        <authorList>
            <person name="Christine B."/>
            <person name="Rene B."/>
        </authorList>
    </citation>
    <scope>NUCLEOTIDE SEQUENCE [LARGE SCALE GENOMIC DNA]</scope>
    <source>
        <strain evidence="1 2">DSM 102126</strain>
    </source>
</reference>
<keyword evidence="2" id="KW-1185">Reference proteome</keyword>
<dbReference type="EMBL" id="WUTW01000002">
    <property type="protein sequence ID" value="MXQ64871.1"/>
    <property type="molecule type" value="Genomic_DNA"/>
</dbReference>
<organism evidence="1 2">
    <name type="scientific">Actinomadura rayongensis</name>
    <dbReference type="NCBI Taxonomy" id="1429076"/>
    <lineage>
        <taxon>Bacteria</taxon>
        <taxon>Bacillati</taxon>
        <taxon>Actinomycetota</taxon>
        <taxon>Actinomycetes</taxon>
        <taxon>Streptosporangiales</taxon>
        <taxon>Thermomonosporaceae</taxon>
        <taxon>Actinomadura</taxon>
    </lineage>
</organism>
<dbReference type="Proteomes" id="UP000431901">
    <property type="component" value="Unassembled WGS sequence"/>
</dbReference>
<proteinExistence type="predicted"/>
<name>A0A6I4W5W6_9ACTN</name>
<accession>A0A6I4W5W6</accession>
<comment type="caution">
    <text evidence="1">The sequence shown here is derived from an EMBL/GenBank/DDBJ whole genome shotgun (WGS) entry which is preliminary data.</text>
</comment>
<dbReference type="RefSeq" id="WP_161103036.1">
    <property type="nucleotide sequence ID" value="NZ_JBHLYI010000001.1"/>
</dbReference>